<feature type="transmembrane region" description="Helical" evidence="1">
    <location>
        <begin position="752"/>
        <end position="776"/>
    </location>
</feature>
<keyword evidence="3" id="KW-1185">Reference proteome</keyword>
<dbReference type="InterPro" id="IPR021840">
    <property type="entry name" value="DUF3433"/>
</dbReference>
<feature type="transmembrane region" description="Helical" evidence="1">
    <location>
        <begin position="107"/>
        <end position="124"/>
    </location>
</feature>
<evidence type="ECO:0000313" key="2">
    <source>
        <dbReference type="EMBL" id="KAK6355685.1"/>
    </source>
</evidence>
<keyword evidence="1" id="KW-0812">Transmembrane</keyword>
<keyword evidence="1" id="KW-1133">Transmembrane helix</keyword>
<keyword evidence="1" id="KW-0472">Membrane</keyword>
<gene>
    <name evidence="2" type="ORF">TWF718_000078</name>
</gene>
<evidence type="ECO:0000313" key="3">
    <source>
        <dbReference type="Proteomes" id="UP001313282"/>
    </source>
</evidence>
<feature type="transmembrane region" description="Helical" evidence="1">
    <location>
        <begin position="170"/>
        <end position="195"/>
    </location>
</feature>
<dbReference type="AlphaFoldDB" id="A0AAN8N7G9"/>
<feature type="transmembrane region" description="Helical" evidence="1">
    <location>
        <begin position="519"/>
        <end position="542"/>
    </location>
</feature>
<organism evidence="2 3">
    <name type="scientific">Orbilia javanica</name>
    <dbReference type="NCBI Taxonomy" id="47235"/>
    <lineage>
        <taxon>Eukaryota</taxon>
        <taxon>Fungi</taxon>
        <taxon>Dikarya</taxon>
        <taxon>Ascomycota</taxon>
        <taxon>Pezizomycotina</taxon>
        <taxon>Orbiliomycetes</taxon>
        <taxon>Orbiliales</taxon>
        <taxon>Orbiliaceae</taxon>
        <taxon>Orbilia</taxon>
    </lineage>
</organism>
<protein>
    <submittedName>
        <fullName evidence="2">Uncharacterized protein</fullName>
    </submittedName>
</protein>
<dbReference type="Proteomes" id="UP001313282">
    <property type="component" value="Unassembled WGS sequence"/>
</dbReference>
<dbReference type="Pfam" id="PF11915">
    <property type="entry name" value="DUF3433"/>
    <property type="match status" value="2"/>
</dbReference>
<feature type="transmembrane region" description="Helical" evidence="1">
    <location>
        <begin position="645"/>
        <end position="666"/>
    </location>
</feature>
<feature type="transmembrane region" description="Helical" evidence="1">
    <location>
        <begin position="68"/>
        <end position="87"/>
    </location>
</feature>
<dbReference type="PANTHER" id="PTHR37544:SF3">
    <property type="entry name" value="SPRAY"/>
    <property type="match status" value="1"/>
</dbReference>
<feature type="transmembrane region" description="Helical" evidence="1">
    <location>
        <begin position="686"/>
        <end position="706"/>
    </location>
</feature>
<evidence type="ECO:0000256" key="1">
    <source>
        <dbReference type="SAM" id="Phobius"/>
    </source>
</evidence>
<proteinExistence type="predicted"/>
<reference evidence="2 3" key="1">
    <citation type="submission" date="2019-10" db="EMBL/GenBank/DDBJ databases">
        <authorList>
            <person name="Palmer J.M."/>
        </authorList>
    </citation>
    <scope>NUCLEOTIDE SEQUENCE [LARGE SCALE GENOMIC DNA]</scope>
    <source>
        <strain evidence="2 3">TWF718</strain>
    </source>
</reference>
<name>A0AAN8N7G9_9PEZI</name>
<feature type="transmembrane region" description="Helical" evidence="1">
    <location>
        <begin position="1111"/>
        <end position="1130"/>
    </location>
</feature>
<comment type="caution">
    <text evidence="2">The sequence shown here is derived from an EMBL/GenBank/DDBJ whole genome shotgun (WGS) entry which is preliminary data.</text>
</comment>
<dbReference type="EMBL" id="JAVHNR010000001">
    <property type="protein sequence ID" value="KAK6355685.1"/>
    <property type="molecule type" value="Genomic_DNA"/>
</dbReference>
<sequence>MMEYELRPVGTSTQEKSGKIYHQPALASSSGASISPIEENGVSETASIRRHDKVATGWMPLVLRPSSLFIFLLAFIGIFIALIGLYVRSKQDQGLSNERESRHYLWTYGPTAVFIVLAAFWRHLDYQVKLLMPYVELAKGPKHAKLTVMLDYISPFQPVAFWYACRNRHWLVVISAIAFATLKIAVIFATGLFILQGTALQATEKNLLRYQTQFSAANFDPDVDARASLTVFGVAALNLSYPAGTNHNSAIQTFTNFGNAPLDNIASLSVPADVFSAKLDCQPARLEWVDDRDLVNEITPLSQFYNTTAFIPGCTLKKIRLDAPSWLGNDTQQGYYARIQNSTCQEIRDPAAASRLFVAMTLSTRFNYTNTLRNYTAFICNPSYTIQKHEVTITNNRLNDYSQISSLRPLGDASNIPGFTSKDLTDAVYTTLASSYSQLGYGGWDRTFDPFFTLMSTLQPHLNYTAFVDPGILKPAAEDLYSTIAAQIAGSLLLRPTSEITIVDATVSKIQQRLILRPVSVLVMEIIVAILIFITILLIVMIPRKGVAPRDPSSIGAVATILSRSRSLEQSLSGTSNISEENLEVWLNRYHFYSTVEATSSGRIFKIELADKFPNSDDKKCYSSETQLPEPAAKHTWWKPLGLKWWVIIPLVVFPITIIIVLEVLYRKSVRGQGLAYIPDGGYVHYTWVYVPAFVMVAIVTLFNMLDYATRCVAPYQAMRADSTVASRGILYNPNGKLTLPALWYAIKEKHVTVIATTFAVLIAPVLTITVSGLFYSQLAAGTSTLIVQQGTWFNASFPDYSVNTTDDIISSLIVSGNLSYPKWTYEDLAFGELSISNETTDQIDAIGSADSITLSVPAIRSALNCSIVAQDRYVDLRLGWDEPLDEDQDLTQIPVTVNISMPGQCGNGGAIYNNFTWLVDSLDHPQTGYFGHVLELPLPDDADADCSDFAVFYGKMNDNNIANFSTLLCSGYTQSLEVETTFLLPSFTIDTTTPGVSPPRRKEETAQWFSDQVVSIGYSFATLKANTSAPDIFDDFLRGIVYGKNGIPLEELLNPEKLMEGANLLYAVSATQTISQDARIPRPNGAAQIEGVTRTRPRSRLVQSVVSTRVLQVLLAFIMLTTIVAYIGVKARELLPRESNSIATIGGYLAGSDVLRLVPDGAEWGAGGKGGGTGSEEVFAGHMFGFGWWEDTQIAGRKRYGVGIGRGGGRDSPS</sequence>
<dbReference type="PANTHER" id="PTHR37544">
    <property type="entry name" value="SPRAY-RELATED"/>
    <property type="match status" value="1"/>
</dbReference>
<accession>A0AAN8N7G9</accession>